<reference evidence="1" key="1">
    <citation type="submission" date="2009-02" db="EMBL/GenBank/DDBJ databases">
        <title>The Genome Sequence of Ajellomyces capsulatus strain G186AR.</title>
        <authorList>
            <consortium name="The Broad Institute Genome Sequencing Platform"/>
            <person name="Champion M."/>
            <person name="Cuomo C."/>
            <person name="Ma L.-J."/>
            <person name="Henn M.R."/>
            <person name="Sil A."/>
            <person name="Goldman B."/>
            <person name="Young S.K."/>
            <person name="Kodira C.D."/>
            <person name="Zeng Q."/>
            <person name="Koehrsen M."/>
            <person name="Alvarado L."/>
            <person name="Berlin A."/>
            <person name="Borenstein D."/>
            <person name="Chen Z."/>
            <person name="Engels R."/>
            <person name="Freedman E."/>
            <person name="Gellesch M."/>
            <person name="Goldberg J."/>
            <person name="Griggs A."/>
            <person name="Gujja S."/>
            <person name="Heiman D."/>
            <person name="Hepburn T."/>
            <person name="Howarth C."/>
            <person name="Jen D."/>
            <person name="Larson L."/>
            <person name="Lewis B."/>
            <person name="Mehta T."/>
            <person name="Park D."/>
            <person name="Pearson M."/>
            <person name="Roberts A."/>
            <person name="Saif S."/>
            <person name="Shea T."/>
            <person name="Shenoy N."/>
            <person name="Sisk P."/>
            <person name="Stolte C."/>
            <person name="Sykes S."/>
            <person name="Walk T."/>
            <person name="White J."/>
            <person name="Yandava C."/>
            <person name="Klein B."/>
            <person name="McEwen J.G."/>
            <person name="Puccia R."/>
            <person name="Goldman G.H."/>
            <person name="Felipe M.S."/>
            <person name="Nino-Vega G."/>
            <person name="San-Blas G."/>
            <person name="Taylor J."/>
            <person name="Mendoza L."/>
            <person name="Galagan J."/>
            <person name="Nusbaum C."/>
            <person name="Birren B."/>
        </authorList>
    </citation>
    <scope>NUCLEOTIDE SEQUENCE</scope>
    <source>
        <strain evidence="1">G186AR</strain>
    </source>
</reference>
<organism evidence="1 2">
    <name type="scientific">Ajellomyces capsulatus (strain G186AR / H82 / ATCC MYA-2454 / RMSCC 2432)</name>
    <name type="common">Darling's disease fungus</name>
    <name type="synonym">Histoplasma capsulatum</name>
    <dbReference type="NCBI Taxonomy" id="447093"/>
    <lineage>
        <taxon>Eukaryota</taxon>
        <taxon>Fungi</taxon>
        <taxon>Dikarya</taxon>
        <taxon>Ascomycota</taxon>
        <taxon>Pezizomycotina</taxon>
        <taxon>Eurotiomycetes</taxon>
        <taxon>Eurotiomycetidae</taxon>
        <taxon>Onygenales</taxon>
        <taxon>Ajellomycetaceae</taxon>
        <taxon>Histoplasma</taxon>
    </lineage>
</organism>
<name>C0NLI4_AJECG</name>
<dbReference type="EMBL" id="GG663367">
    <property type="protein sequence ID" value="EEH07486.1"/>
    <property type="molecule type" value="Genomic_DNA"/>
</dbReference>
<dbReference type="RefSeq" id="XP_045287967.1">
    <property type="nucleotide sequence ID" value="XM_045431413.1"/>
</dbReference>
<dbReference type="InParanoid" id="C0NLI4"/>
<protein>
    <submittedName>
        <fullName evidence="1">Uncharacterized protein</fullName>
    </submittedName>
</protein>
<dbReference type="Proteomes" id="UP000001631">
    <property type="component" value="Unassembled WGS sequence"/>
</dbReference>
<dbReference type="HOGENOM" id="CLU_1767531_0_0_1"/>
<dbReference type="GeneID" id="69037380"/>
<evidence type="ECO:0000313" key="1">
    <source>
        <dbReference type="EMBL" id="EEH07486.1"/>
    </source>
</evidence>
<evidence type="ECO:0000313" key="2">
    <source>
        <dbReference type="Proteomes" id="UP000001631"/>
    </source>
</evidence>
<sequence length="147" mass="16617">MMQEQKDLLALEIFKNTEMFIVNSIGLVGKIFKVWCHSNNLTKYTTTDGLSDPDEPAFEAEKQVSKVFPDCLKPEAKRVKLGRNGWILDFPLAGPLYTRLAVMARQRHRLGDKFPWKNQISVADWRCVCSHHQAGASLQAVSKGSIL</sequence>
<dbReference type="AlphaFoldDB" id="C0NLI4"/>
<keyword evidence="2" id="KW-1185">Reference proteome</keyword>
<gene>
    <name evidence="1" type="ORF">HCBG_04364</name>
</gene>
<accession>C0NLI4</accession>
<proteinExistence type="predicted"/>